<evidence type="ECO:0000313" key="4">
    <source>
        <dbReference type="Proteomes" id="UP001500767"/>
    </source>
</evidence>
<comment type="similarity">
    <text evidence="1">Belongs to the pyrroline-5-carboxylate reductase family.</text>
</comment>
<evidence type="ECO:0000256" key="1">
    <source>
        <dbReference type="ARBA" id="ARBA00005525"/>
    </source>
</evidence>
<dbReference type="EMBL" id="BAAAYR010000001">
    <property type="protein sequence ID" value="GAA3560973.1"/>
    <property type="molecule type" value="Genomic_DNA"/>
</dbReference>
<evidence type="ECO:0000313" key="3">
    <source>
        <dbReference type="EMBL" id="GAA3560973.1"/>
    </source>
</evidence>
<dbReference type="InterPro" id="IPR000304">
    <property type="entry name" value="Pyrroline-COOH_reductase"/>
</dbReference>
<reference evidence="4" key="1">
    <citation type="journal article" date="2019" name="Int. J. Syst. Evol. Microbiol.">
        <title>The Global Catalogue of Microorganisms (GCM) 10K type strain sequencing project: providing services to taxonomists for standard genome sequencing and annotation.</title>
        <authorList>
            <consortium name="The Broad Institute Genomics Platform"/>
            <consortium name="The Broad Institute Genome Sequencing Center for Infectious Disease"/>
            <person name="Wu L."/>
            <person name="Ma J."/>
        </authorList>
    </citation>
    <scope>NUCLEOTIDE SEQUENCE [LARGE SCALE GENOMIC DNA]</scope>
    <source>
        <strain evidence="4">JCM 16540</strain>
    </source>
</reference>
<dbReference type="Pfam" id="PF03807">
    <property type="entry name" value="F420_oxidored"/>
    <property type="match status" value="1"/>
</dbReference>
<dbReference type="RefSeq" id="WP_204911494.1">
    <property type="nucleotide sequence ID" value="NZ_BAAAYR010000001.1"/>
</dbReference>
<dbReference type="InterPro" id="IPR028939">
    <property type="entry name" value="P5C_Rdtase_cat_N"/>
</dbReference>
<feature type="domain" description="Pyrroline-5-carboxylate reductase catalytic N-terminal" evidence="2">
    <location>
        <begin position="26"/>
        <end position="117"/>
    </location>
</feature>
<accession>A0ABP6X4S2</accession>
<dbReference type="PANTHER" id="PTHR11645:SF13">
    <property type="entry name" value="PYRROLINE-5-CARBOXYLATE REDUCTASE CATALYTIC N-TERMINAL DOMAIN-CONTAINING PROTEIN"/>
    <property type="match status" value="1"/>
</dbReference>
<proteinExistence type="inferred from homology"/>
<gene>
    <name evidence="3" type="ORF">GCM10022197_15610</name>
</gene>
<dbReference type="Proteomes" id="UP001500767">
    <property type="component" value="Unassembled WGS sequence"/>
</dbReference>
<evidence type="ECO:0000259" key="2">
    <source>
        <dbReference type="Pfam" id="PF03807"/>
    </source>
</evidence>
<dbReference type="PANTHER" id="PTHR11645">
    <property type="entry name" value="PYRROLINE-5-CARBOXYLATE REDUCTASE"/>
    <property type="match status" value="1"/>
</dbReference>
<protein>
    <submittedName>
        <fullName evidence="3">Pyrroline-5-carboxylate reductase</fullName>
    </submittedName>
</protein>
<dbReference type="PIRSF" id="PIRSF000193">
    <property type="entry name" value="Pyrrol-5-carb_rd"/>
    <property type="match status" value="1"/>
</dbReference>
<dbReference type="Gene3D" id="3.40.50.720">
    <property type="entry name" value="NAD(P)-binding Rossmann-like Domain"/>
    <property type="match status" value="1"/>
</dbReference>
<sequence length="279" mass="28584">MAAEERSLSLSKGLDEVGVPSRRAAYGFVGTGAITRAMVEGLSAADPAPEIVVSPRSAAVSAGLTARFGNVRVAADNQAVVDGAACVVLATRPDDARTVLADLTFGEDQVVVSVVAGLSVAELTGAVAPAHEVARAIPLPSVAARQGLVPVFPPQPAALAMFRELGAVVALDDETAFDSFSAASAFAATQLDLLATVEAWLVGRGVPAPDASAYVRELIRGLSDALAEEPDRELALLASDHATPGGLNEQVRTYVRAHGVHELVATALDDVARRVAAAH</sequence>
<dbReference type="SUPFAM" id="SSF51735">
    <property type="entry name" value="NAD(P)-binding Rossmann-fold domains"/>
    <property type="match status" value="1"/>
</dbReference>
<name>A0ABP6X4S2_9ACTN</name>
<keyword evidence="4" id="KW-1185">Reference proteome</keyword>
<comment type="caution">
    <text evidence="3">The sequence shown here is derived from an EMBL/GenBank/DDBJ whole genome shotgun (WGS) entry which is preliminary data.</text>
</comment>
<dbReference type="InterPro" id="IPR036291">
    <property type="entry name" value="NAD(P)-bd_dom_sf"/>
</dbReference>
<organism evidence="3 4">
    <name type="scientific">Microlunatus spumicola</name>
    <dbReference type="NCBI Taxonomy" id="81499"/>
    <lineage>
        <taxon>Bacteria</taxon>
        <taxon>Bacillati</taxon>
        <taxon>Actinomycetota</taxon>
        <taxon>Actinomycetes</taxon>
        <taxon>Propionibacteriales</taxon>
        <taxon>Propionibacteriaceae</taxon>
        <taxon>Microlunatus</taxon>
    </lineage>
</organism>